<dbReference type="Proteomes" id="UP000230251">
    <property type="component" value="Unassembled WGS sequence"/>
</dbReference>
<gene>
    <name evidence="5" type="ORF">CO057_04370</name>
</gene>
<proteinExistence type="predicted"/>
<comment type="caution">
    <text evidence="5">The sequence shown here is derived from an EMBL/GenBank/DDBJ whole genome shotgun (WGS) entry which is preliminary data.</text>
</comment>
<dbReference type="InterPro" id="IPR051012">
    <property type="entry name" value="CellSynth/LPSAsmb/PSIAsmb"/>
</dbReference>
<feature type="transmembrane region" description="Helical" evidence="4">
    <location>
        <begin position="82"/>
        <end position="102"/>
    </location>
</feature>
<keyword evidence="4" id="KW-0812">Transmembrane</keyword>
<dbReference type="SUPFAM" id="SSF48452">
    <property type="entry name" value="TPR-like"/>
    <property type="match status" value="1"/>
</dbReference>
<dbReference type="AlphaFoldDB" id="A0A2M8EN05"/>
<dbReference type="SMART" id="SM00028">
    <property type="entry name" value="TPR"/>
    <property type="match status" value="3"/>
</dbReference>
<evidence type="ECO:0000313" key="6">
    <source>
        <dbReference type="Proteomes" id="UP000230251"/>
    </source>
</evidence>
<feature type="transmembrane region" description="Helical" evidence="4">
    <location>
        <begin position="179"/>
        <end position="197"/>
    </location>
</feature>
<evidence type="ECO:0000256" key="1">
    <source>
        <dbReference type="ARBA" id="ARBA00022737"/>
    </source>
</evidence>
<dbReference type="Gene3D" id="1.25.40.10">
    <property type="entry name" value="Tetratricopeptide repeat domain"/>
    <property type="match status" value="2"/>
</dbReference>
<sequence length="790" mass="86989">MTDCTPNKRRFGDVARVYEIIARVFLYITIGLFPLVYFPWTIDGLEINKQTTLLFCVSLAVIAWLGSMVARKTVEIKKSPTYFVGGLFLIAVMISSFTSLSPYTSWIGQSGQEYSSFVTALAFFLFFLVSSNLLGETKAQRIVWSVSLLSSGLVGLLAMLEIVGLNIISTNLVGAPSALAIYLSVMSVIGCGLFLVTKDGNESQMFKHGWFGVLVKVAIVLSILSAIVISVAIDYWVVWVVLMLGISVLLVFALTKANEFPHTSKFVLPMTLFVISLLFLFLPTFISGIYPGEVAPSYSASWRIAGDALQDSSFLFGSGPGTFMMDYAKHSLESINYTELWDIRFDRSGSQIMTMLTTTGIVGAGLFVIFLVILALSSLSMLIKDQAHDEWKMTFVTFAGWSMITLSLFIYSSNITLSFMFWLLSAILVSQIGTKAKTFIFGNSPKAGLITVFAFVLVNICMLTLIFVTASRYAAEITFAKAVAADQSGEDLDIVLYDLESAAKLNRLSDVYARNLANAYLMKTAELLKDENSDPEYVSAFISASIDEAARAVSLSPANVVNWALLGDIYREFSPLISGADQFSISSYEKAVELAPTNPKYQVALARAYIARADQLSVLMASEDEEFNANTQKEYELSLQIAVTSLSKAISLKSDYTPAHYYLALAYERQGNLAEAISRMEAVSIASPYDVGVSLQLGILYLQQGKTDLARQEFENAIELAPNFANARWYLAAVYEQDGDIEAAIEQIKLILESDSENTLVVQRLERLQAGLVEEEVPEPLEGEEQEIPL</sequence>
<feature type="transmembrane region" description="Helical" evidence="4">
    <location>
        <begin position="52"/>
        <end position="70"/>
    </location>
</feature>
<feature type="transmembrane region" description="Helical" evidence="4">
    <location>
        <begin position="114"/>
        <end position="135"/>
    </location>
</feature>
<accession>A0A2M8EN05</accession>
<evidence type="ECO:0000256" key="2">
    <source>
        <dbReference type="ARBA" id="ARBA00022803"/>
    </source>
</evidence>
<feature type="repeat" description="TPR" evidence="3">
    <location>
        <begin position="691"/>
        <end position="724"/>
    </location>
</feature>
<name>A0A2M8EN05_9BACT</name>
<feature type="transmembrane region" description="Helical" evidence="4">
    <location>
        <begin position="20"/>
        <end position="40"/>
    </location>
</feature>
<evidence type="ECO:0000256" key="4">
    <source>
        <dbReference type="SAM" id="Phobius"/>
    </source>
</evidence>
<dbReference type="PANTHER" id="PTHR45586">
    <property type="entry name" value="TPR REPEAT-CONTAINING PROTEIN PA4667"/>
    <property type="match status" value="1"/>
</dbReference>
<protein>
    <submittedName>
        <fullName evidence="5">Uncharacterized protein</fullName>
    </submittedName>
</protein>
<feature type="transmembrane region" description="Helical" evidence="4">
    <location>
        <begin position="419"/>
        <end position="436"/>
    </location>
</feature>
<evidence type="ECO:0000256" key="3">
    <source>
        <dbReference type="PROSITE-ProRule" id="PRU00339"/>
    </source>
</evidence>
<dbReference type="InterPro" id="IPR019734">
    <property type="entry name" value="TPR_rpt"/>
</dbReference>
<feature type="transmembrane region" description="Helical" evidence="4">
    <location>
        <begin position="142"/>
        <end position="167"/>
    </location>
</feature>
<reference evidence="6" key="1">
    <citation type="submission" date="2017-09" db="EMBL/GenBank/DDBJ databases">
        <title>Depth-based differentiation of microbial function through sediment-hosted aquifers and enrichment of novel symbionts in the deep terrestrial subsurface.</title>
        <authorList>
            <person name="Probst A.J."/>
            <person name="Ladd B."/>
            <person name="Jarett J.K."/>
            <person name="Geller-Mcgrath D.E."/>
            <person name="Sieber C.M.K."/>
            <person name="Emerson J.B."/>
            <person name="Anantharaman K."/>
            <person name="Thomas B.C."/>
            <person name="Malmstrom R."/>
            <person name="Stieglmeier M."/>
            <person name="Klingl A."/>
            <person name="Woyke T."/>
            <person name="Ryan C.M."/>
            <person name="Banfield J.F."/>
        </authorList>
    </citation>
    <scope>NUCLEOTIDE SEQUENCE [LARGE SCALE GENOMIC DNA]</scope>
</reference>
<evidence type="ECO:0000313" key="5">
    <source>
        <dbReference type="EMBL" id="PJC24122.1"/>
    </source>
</evidence>
<feature type="transmembrane region" description="Helical" evidence="4">
    <location>
        <begin position="235"/>
        <end position="254"/>
    </location>
</feature>
<dbReference type="PROSITE" id="PS50005">
    <property type="entry name" value="TPR"/>
    <property type="match status" value="1"/>
</dbReference>
<organism evidence="5 6">
    <name type="scientific">Candidatus Uhrbacteria bacterium CG_4_9_14_0_2_um_filter_41_50</name>
    <dbReference type="NCBI Taxonomy" id="1975031"/>
    <lineage>
        <taxon>Bacteria</taxon>
        <taxon>Candidatus Uhriibacteriota</taxon>
    </lineage>
</organism>
<keyword evidence="4" id="KW-1133">Transmembrane helix</keyword>
<dbReference type="InterPro" id="IPR011990">
    <property type="entry name" value="TPR-like_helical_dom_sf"/>
</dbReference>
<feature type="transmembrane region" description="Helical" evidence="4">
    <location>
        <begin position="209"/>
        <end position="229"/>
    </location>
</feature>
<dbReference type="EMBL" id="PFSI01000067">
    <property type="protein sequence ID" value="PJC24122.1"/>
    <property type="molecule type" value="Genomic_DNA"/>
</dbReference>
<dbReference type="Pfam" id="PF13432">
    <property type="entry name" value="TPR_16"/>
    <property type="match status" value="2"/>
</dbReference>
<dbReference type="PANTHER" id="PTHR45586:SF1">
    <property type="entry name" value="LIPOPOLYSACCHARIDE ASSEMBLY PROTEIN B"/>
    <property type="match status" value="1"/>
</dbReference>
<feature type="transmembrane region" description="Helical" evidence="4">
    <location>
        <begin position="266"/>
        <end position="290"/>
    </location>
</feature>
<keyword evidence="2 3" id="KW-0802">TPR repeat</keyword>
<feature type="transmembrane region" description="Helical" evidence="4">
    <location>
        <begin position="448"/>
        <end position="468"/>
    </location>
</feature>
<feature type="transmembrane region" description="Helical" evidence="4">
    <location>
        <begin position="395"/>
        <end position="413"/>
    </location>
</feature>
<keyword evidence="4" id="KW-0472">Membrane</keyword>
<feature type="transmembrane region" description="Helical" evidence="4">
    <location>
        <begin position="361"/>
        <end position="383"/>
    </location>
</feature>
<keyword evidence="1" id="KW-0677">Repeat</keyword>